<evidence type="ECO:0000313" key="3">
    <source>
        <dbReference type="Proteomes" id="UP001642260"/>
    </source>
</evidence>
<dbReference type="Proteomes" id="UP001642260">
    <property type="component" value="Unassembled WGS sequence"/>
</dbReference>
<proteinExistence type="predicted"/>
<dbReference type="AlphaFoldDB" id="A0ABC8LRT5"/>
<dbReference type="EMBL" id="CAKOAT010698487">
    <property type="protein sequence ID" value="CAH8386118.1"/>
    <property type="molecule type" value="Genomic_DNA"/>
</dbReference>
<dbReference type="InterPro" id="IPR007751">
    <property type="entry name" value="DUF676_lipase-like"/>
</dbReference>
<reference evidence="2 3" key="1">
    <citation type="submission" date="2022-03" db="EMBL/GenBank/DDBJ databases">
        <authorList>
            <person name="Macdonald S."/>
            <person name="Ahmed S."/>
            <person name="Newling K."/>
        </authorList>
    </citation>
    <scope>NUCLEOTIDE SEQUENCE [LARGE SCALE GENOMIC DNA]</scope>
</reference>
<accession>A0ABC8LRT5</accession>
<protein>
    <recommendedName>
        <fullName evidence="1">DUF676 domain-containing protein</fullName>
    </recommendedName>
</protein>
<evidence type="ECO:0000313" key="2">
    <source>
        <dbReference type="EMBL" id="CAH8386118.1"/>
    </source>
</evidence>
<feature type="domain" description="DUF676" evidence="1">
    <location>
        <begin position="26"/>
        <end position="60"/>
    </location>
</feature>
<dbReference type="Pfam" id="PF05057">
    <property type="entry name" value="DUF676"/>
    <property type="match status" value="1"/>
</dbReference>
<keyword evidence="3" id="KW-1185">Reference proteome</keyword>
<name>A0ABC8LRT5_ERUVS</name>
<sequence>MRRGISGGEKKHLTTDSLMEPYMKYLPTYILLSGPHLGYLYSSNSLFNSGLRLLKKLRSTQ</sequence>
<comment type="caution">
    <text evidence="2">The sequence shown here is derived from an EMBL/GenBank/DDBJ whole genome shotgun (WGS) entry which is preliminary data.</text>
</comment>
<evidence type="ECO:0000259" key="1">
    <source>
        <dbReference type="Pfam" id="PF05057"/>
    </source>
</evidence>
<gene>
    <name evidence="2" type="ORF">ERUC_LOCUS38601</name>
</gene>
<organism evidence="2 3">
    <name type="scientific">Eruca vesicaria subsp. sativa</name>
    <name type="common">Garden rocket</name>
    <name type="synonym">Eruca sativa</name>
    <dbReference type="NCBI Taxonomy" id="29727"/>
    <lineage>
        <taxon>Eukaryota</taxon>
        <taxon>Viridiplantae</taxon>
        <taxon>Streptophyta</taxon>
        <taxon>Embryophyta</taxon>
        <taxon>Tracheophyta</taxon>
        <taxon>Spermatophyta</taxon>
        <taxon>Magnoliopsida</taxon>
        <taxon>eudicotyledons</taxon>
        <taxon>Gunneridae</taxon>
        <taxon>Pentapetalae</taxon>
        <taxon>rosids</taxon>
        <taxon>malvids</taxon>
        <taxon>Brassicales</taxon>
        <taxon>Brassicaceae</taxon>
        <taxon>Brassiceae</taxon>
        <taxon>Eruca</taxon>
    </lineage>
</organism>
<feature type="non-terminal residue" evidence="2">
    <location>
        <position position="61"/>
    </location>
</feature>